<dbReference type="Proteomes" id="UP001177080">
    <property type="component" value="Unassembled WGS sequence"/>
</dbReference>
<keyword evidence="3" id="KW-1185">Reference proteome</keyword>
<keyword evidence="1" id="KW-0732">Signal</keyword>
<dbReference type="RefSeq" id="WP_244763593.1">
    <property type="nucleotide sequence ID" value="NZ_JALJCJ010000008.1"/>
</dbReference>
<evidence type="ECO:0000313" key="2">
    <source>
        <dbReference type="EMBL" id="MDO6124500.1"/>
    </source>
</evidence>
<feature type="signal peptide" evidence="1">
    <location>
        <begin position="1"/>
        <end position="32"/>
    </location>
</feature>
<organism evidence="2 3">
    <name type="scientific">Shinella curvata</name>
    <dbReference type="NCBI Taxonomy" id="1817964"/>
    <lineage>
        <taxon>Bacteria</taxon>
        <taxon>Pseudomonadati</taxon>
        <taxon>Pseudomonadota</taxon>
        <taxon>Alphaproteobacteria</taxon>
        <taxon>Hyphomicrobiales</taxon>
        <taxon>Rhizobiaceae</taxon>
        <taxon>Shinella</taxon>
    </lineage>
</organism>
<name>A0ABT8XLC0_9HYPH</name>
<feature type="chain" id="PRO_5045687531" evidence="1">
    <location>
        <begin position="33"/>
        <end position="104"/>
    </location>
</feature>
<gene>
    <name evidence="2" type="ORF">GB928_025230</name>
</gene>
<sequence length="104" mass="11425">MRMAFHRRLRRAAAIALASVVFIFLQEGELSAETSLSQNNTVKINGNTAGQGVECPLFQLDTGEMVTLSGEIPPSDGKWALVGHWLNASPCMQGRTFRIISYSR</sequence>
<evidence type="ECO:0000313" key="3">
    <source>
        <dbReference type="Proteomes" id="UP001177080"/>
    </source>
</evidence>
<reference evidence="2" key="1">
    <citation type="submission" date="2022-04" db="EMBL/GenBank/DDBJ databases">
        <title>Shinella lacus sp. nov., a novel member of the genus Shinella from water.</title>
        <authorList>
            <person name="Deng Y."/>
        </authorList>
    </citation>
    <scope>NUCLEOTIDE SEQUENCE</scope>
    <source>
        <strain evidence="2">JCM 31239</strain>
    </source>
</reference>
<proteinExistence type="predicted"/>
<dbReference type="EMBL" id="WHSC02000013">
    <property type="protein sequence ID" value="MDO6124500.1"/>
    <property type="molecule type" value="Genomic_DNA"/>
</dbReference>
<comment type="caution">
    <text evidence="2">The sequence shown here is derived from an EMBL/GenBank/DDBJ whole genome shotgun (WGS) entry which is preliminary data.</text>
</comment>
<accession>A0ABT8XLC0</accession>
<protein>
    <submittedName>
        <fullName evidence="2">Uncharacterized protein</fullName>
    </submittedName>
</protein>
<evidence type="ECO:0000256" key="1">
    <source>
        <dbReference type="SAM" id="SignalP"/>
    </source>
</evidence>